<dbReference type="RefSeq" id="WP_189177150.1">
    <property type="nucleotide sequence ID" value="NZ_BMNG01000020.1"/>
</dbReference>
<keyword evidence="1" id="KW-0812">Transmembrane</keyword>
<reference evidence="3" key="1">
    <citation type="journal article" date="2019" name="Int. J. Syst. Evol. Microbiol.">
        <title>The Global Catalogue of Microorganisms (GCM) 10K type strain sequencing project: providing services to taxonomists for standard genome sequencing and annotation.</title>
        <authorList>
            <consortium name="The Broad Institute Genomics Platform"/>
            <consortium name="The Broad Institute Genome Sequencing Center for Infectious Disease"/>
            <person name="Wu L."/>
            <person name="Ma J."/>
        </authorList>
    </citation>
    <scope>NUCLEOTIDE SEQUENCE [LARGE SCALE GENOMIC DNA]</scope>
    <source>
        <strain evidence="3">CGMCC 4.7349</strain>
    </source>
</reference>
<keyword evidence="3" id="KW-1185">Reference proteome</keyword>
<protein>
    <recommendedName>
        <fullName evidence="4">CU044_5270 family protein</fullName>
    </recommendedName>
</protein>
<accession>A0ABQ2MW18</accession>
<dbReference type="EMBL" id="BMNG01000020">
    <property type="protein sequence ID" value="GGO56986.1"/>
    <property type="molecule type" value="Genomic_DNA"/>
</dbReference>
<evidence type="ECO:0000313" key="3">
    <source>
        <dbReference type="Proteomes" id="UP000656881"/>
    </source>
</evidence>
<dbReference type="Proteomes" id="UP000656881">
    <property type="component" value="Unassembled WGS sequence"/>
</dbReference>
<keyword evidence="1" id="KW-0472">Membrane</keyword>
<evidence type="ECO:0000256" key="1">
    <source>
        <dbReference type="SAM" id="Phobius"/>
    </source>
</evidence>
<name>A0ABQ2MW18_9ACTN</name>
<dbReference type="NCBIfam" id="NF038083">
    <property type="entry name" value="CU044_5270_fam"/>
    <property type="match status" value="1"/>
</dbReference>
<comment type="caution">
    <text evidence="2">The sequence shown here is derived from an EMBL/GenBank/DDBJ whole genome shotgun (WGS) entry which is preliminary data.</text>
</comment>
<gene>
    <name evidence="2" type="ORF">GCM10012286_72750</name>
</gene>
<evidence type="ECO:0008006" key="4">
    <source>
        <dbReference type="Google" id="ProtNLM"/>
    </source>
</evidence>
<feature type="transmembrane region" description="Helical" evidence="1">
    <location>
        <begin position="64"/>
        <end position="84"/>
    </location>
</feature>
<evidence type="ECO:0000313" key="2">
    <source>
        <dbReference type="EMBL" id="GGO56986.1"/>
    </source>
</evidence>
<proteinExistence type="predicted"/>
<sequence>MTERTNERDDLLDFPGAGELITAGDVAPPAPGAVAAAKAAVARAAERETAVVPLRVRVPRRRRFLVAAAAVAAIAAGAVAYPVLDVGGEQAATASAAEFLNDMAAVAADAPATDAKYWKVRVETVNGDDREMRTTTYFDRAGRVWTVDEDGTVHEPPAGEEGKVKNWPVGKRWLTWPELDKLPTDAKALAERFPKDAQSRFRQLVIMLEDSPASPELRSALFEVLADTPGMELAGKVKDSKGRPGVAIDTTQKATFTGGPGKDVTYWTTDRYIVDPDTGLLLESTHKIRGQDIPADRYTWQEVGPADQIG</sequence>
<organism evidence="2 3">
    <name type="scientific">Streptomyces lasiicapitis</name>
    <dbReference type="NCBI Taxonomy" id="1923961"/>
    <lineage>
        <taxon>Bacteria</taxon>
        <taxon>Bacillati</taxon>
        <taxon>Actinomycetota</taxon>
        <taxon>Actinomycetes</taxon>
        <taxon>Kitasatosporales</taxon>
        <taxon>Streptomycetaceae</taxon>
        <taxon>Streptomyces</taxon>
    </lineage>
</organism>
<dbReference type="InterPro" id="IPR047789">
    <property type="entry name" value="CU044_5270-like"/>
</dbReference>
<keyword evidence="1" id="KW-1133">Transmembrane helix</keyword>